<keyword evidence="4" id="KW-0564">Palmitate</keyword>
<evidence type="ECO:0000256" key="5">
    <source>
        <dbReference type="ARBA" id="ARBA00023288"/>
    </source>
</evidence>
<gene>
    <name evidence="7" type="ORF">ACFPXP_11045</name>
</gene>
<evidence type="ECO:0000256" key="4">
    <source>
        <dbReference type="ARBA" id="ARBA00023139"/>
    </source>
</evidence>
<evidence type="ECO:0000256" key="3">
    <source>
        <dbReference type="ARBA" id="ARBA00023136"/>
    </source>
</evidence>
<dbReference type="SUPFAM" id="SSF53850">
    <property type="entry name" value="Periplasmic binding protein-like II"/>
    <property type="match status" value="1"/>
</dbReference>
<accession>A0ABW1IPE8</accession>
<keyword evidence="8" id="KW-1185">Reference proteome</keyword>
<protein>
    <submittedName>
        <fullName evidence="7">ABC transporter substrate-binding protein</fullName>
    </submittedName>
</protein>
<organism evidence="7 8">
    <name type="scientific">Marinicrinis lubricantis</name>
    <dbReference type="NCBI Taxonomy" id="2086470"/>
    <lineage>
        <taxon>Bacteria</taxon>
        <taxon>Bacillati</taxon>
        <taxon>Bacillota</taxon>
        <taxon>Bacilli</taxon>
        <taxon>Bacillales</taxon>
        <taxon>Paenibacillaceae</taxon>
    </lineage>
</organism>
<dbReference type="RefSeq" id="WP_379894258.1">
    <property type="nucleotide sequence ID" value="NZ_CBCSCT010000062.1"/>
</dbReference>
<evidence type="ECO:0000256" key="1">
    <source>
        <dbReference type="ARBA" id="ARBA00022475"/>
    </source>
</evidence>
<dbReference type="InterPro" id="IPR050490">
    <property type="entry name" value="Bact_solute-bd_prot1"/>
</dbReference>
<dbReference type="Pfam" id="PF01547">
    <property type="entry name" value="SBP_bac_1"/>
    <property type="match status" value="1"/>
</dbReference>
<reference evidence="8" key="1">
    <citation type="journal article" date="2019" name="Int. J. Syst. Evol. Microbiol.">
        <title>The Global Catalogue of Microorganisms (GCM) 10K type strain sequencing project: providing services to taxonomists for standard genome sequencing and annotation.</title>
        <authorList>
            <consortium name="The Broad Institute Genomics Platform"/>
            <consortium name="The Broad Institute Genome Sequencing Center for Infectious Disease"/>
            <person name="Wu L."/>
            <person name="Ma J."/>
        </authorList>
    </citation>
    <scope>NUCLEOTIDE SEQUENCE [LARGE SCALE GENOMIC DNA]</scope>
    <source>
        <strain evidence="8">CCM 8749</strain>
    </source>
</reference>
<keyword evidence="3" id="KW-0472">Membrane</keyword>
<dbReference type="InterPro" id="IPR006059">
    <property type="entry name" value="SBP"/>
</dbReference>
<feature type="signal peptide" evidence="6">
    <location>
        <begin position="1"/>
        <end position="23"/>
    </location>
</feature>
<sequence>MKMNQMVKRSLAVLLAVFMVVMAAACGNNDNNSGNNANSSGNSEAAGSEEKVSLNMWTWHPSPEVWEPILNKFYEKYPNIKVNVSVYPSLDYQQKVPIALTTGEDIDIVGVQATAFAAQIEPYLEPMDGLMKEYVGADWETKYDASSIEQARKITEEFVTAPVGSAGAMVIYYNMGILKELGLEAPQTYEDLKEIASVLKEKKPDVMPMAIGGKEGWTLDEVVLSLLGQQTDLYNDIRYNQASFNTPEYVQAIQDFKQMFEDGVMTEDVMDLDYSRSLEVFSNGQAAMFVQGTWESYLLSEPIRADKQIALEDVGLMAFPAVSGEGTPSIRSFIDIGLGVTQTSEHKKEAMDFIRFMTLEEGADMLGDQFIVVPSKVGYTPQAETLTSDEAKASYERMVELVQNPSADRNNLSSLSAIIGSELQRVILSGQDIETTVKNIQSEFETGKYN</sequence>
<dbReference type="PANTHER" id="PTHR43649">
    <property type="entry name" value="ARABINOSE-BINDING PROTEIN-RELATED"/>
    <property type="match status" value="1"/>
</dbReference>
<dbReference type="Proteomes" id="UP001596250">
    <property type="component" value="Unassembled WGS sequence"/>
</dbReference>
<comment type="caution">
    <text evidence="7">The sequence shown here is derived from an EMBL/GenBank/DDBJ whole genome shotgun (WGS) entry which is preliminary data.</text>
</comment>
<evidence type="ECO:0000256" key="6">
    <source>
        <dbReference type="SAM" id="SignalP"/>
    </source>
</evidence>
<keyword evidence="2 6" id="KW-0732">Signal</keyword>
<evidence type="ECO:0000256" key="2">
    <source>
        <dbReference type="ARBA" id="ARBA00022729"/>
    </source>
</evidence>
<evidence type="ECO:0000313" key="7">
    <source>
        <dbReference type="EMBL" id="MFC5986950.1"/>
    </source>
</evidence>
<dbReference type="PROSITE" id="PS51257">
    <property type="entry name" value="PROKAR_LIPOPROTEIN"/>
    <property type="match status" value="1"/>
</dbReference>
<proteinExistence type="predicted"/>
<dbReference type="EMBL" id="JBHSQV010000144">
    <property type="protein sequence ID" value="MFC5986950.1"/>
    <property type="molecule type" value="Genomic_DNA"/>
</dbReference>
<keyword evidence="5" id="KW-0449">Lipoprotein</keyword>
<feature type="chain" id="PRO_5046439376" evidence="6">
    <location>
        <begin position="24"/>
        <end position="450"/>
    </location>
</feature>
<keyword evidence="1" id="KW-1003">Cell membrane</keyword>
<name>A0ABW1IPE8_9BACL</name>
<evidence type="ECO:0000313" key="8">
    <source>
        <dbReference type="Proteomes" id="UP001596250"/>
    </source>
</evidence>
<dbReference type="Gene3D" id="3.40.190.10">
    <property type="entry name" value="Periplasmic binding protein-like II"/>
    <property type="match status" value="1"/>
</dbReference>
<dbReference type="PANTHER" id="PTHR43649:SF33">
    <property type="entry name" value="POLYGALACTURONAN_RHAMNOGALACTURONAN-BINDING PROTEIN YTCQ"/>
    <property type="match status" value="1"/>
</dbReference>